<dbReference type="GeneID" id="19469612"/>
<sequence>MAIDCVSGKLVSPPSGCAYAALSYVWGAVSDAEQVDRDALICNSETNQGYLALDERAPRVVRDAITVTKELGLKYIWIDKYCINQKDLDVKLEQIGKMDLIYSSAEFTIIAAAGSDENHGLPGVNNHVREGLYRGDLRGLQRVISQAQLYDTIKESKWWSRGWTYQEATLSRRRILFTETELYFECCGMHCREALFSSLELLHRKDMKSFMSWNRPGFFAGAGGVSTDWSKGLNATGPFSRQLSHDSDSLLALLGILRTFESAVPPIYHISGLPVVCGAAGVSTRSFISALGWSHYNDYNFRSPKRRSAFPSRSWIGWEATATFLKDDSSFTTFEVEVWILDRSKRFIALEPFDQINMPSQVLSSGISKVIRLSAWVVGPTIWLDWKRRPVRSICRASQSGLIVGFCVCLDYISDPTDCWVNVSQEIQKIDNVFGKLLDGRYSCIILGSGLSSVNMLVVEWQPSREFVTRVGTISMRGTNIADIQRWKLERQSIELH</sequence>
<protein>
    <recommendedName>
        <fullName evidence="1">Heterokaryon incompatibility domain-containing protein</fullName>
    </recommendedName>
</protein>
<dbReference type="OMA" id="CLHESSH"/>
<dbReference type="RefSeq" id="XP_008077858.1">
    <property type="nucleotide sequence ID" value="XM_008079667.1"/>
</dbReference>
<dbReference type="AlphaFoldDB" id="S3DSE0"/>
<dbReference type="HOGENOM" id="CLU_548650_0_0_1"/>
<keyword evidence="3" id="KW-1185">Reference proteome</keyword>
<dbReference type="Proteomes" id="UP000016922">
    <property type="component" value="Unassembled WGS sequence"/>
</dbReference>
<evidence type="ECO:0000259" key="1">
    <source>
        <dbReference type="Pfam" id="PF06985"/>
    </source>
</evidence>
<reference evidence="2 3" key="1">
    <citation type="journal article" date="2013" name="BMC Genomics">
        <title>Genomics-driven discovery of the pneumocandin biosynthetic gene cluster in the fungus Glarea lozoyensis.</title>
        <authorList>
            <person name="Chen L."/>
            <person name="Yue Q."/>
            <person name="Zhang X."/>
            <person name="Xiang M."/>
            <person name="Wang C."/>
            <person name="Li S."/>
            <person name="Che Y."/>
            <person name="Ortiz-Lopez F.J."/>
            <person name="Bills G.F."/>
            <person name="Liu X."/>
            <person name="An Z."/>
        </authorList>
    </citation>
    <scope>NUCLEOTIDE SEQUENCE [LARGE SCALE GENOMIC DNA]</scope>
    <source>
        <strain evidence="3">ATCC 20868 / MF5171</strain>
    </source>
</reference>
<proteinExistence type="predicted"/>
<dbReference type="STRING" id="1116229.S3DSE0"/>
<name>S3DSE0_GLAL2</name>
<dbReference type="OrthoDB" id="5428863at2759"/>
<dbReference type="eggNOG" id="ENOG502SQ1Q">
    <property type="taxonomic scope" value="Eukaryota"/>
</dbReference>
<feature type="domain" description="Heterokaryon incompatibility" evidence="1">
    <location>
        <begin position="19"/>
        <end position="167"/>
    </location>
</feature>
<gene>
    <name evidence="2" type="ORF">GLAREA_10566</name>
</gene>
<dbReference type="EMBL" id="KE145355">
    <property type="protein sequence ID" value="EPE34871.1"/>
    <property type="molecule type" value="Genomic_DNA"/>
</dbReference>
<accession>S3DSE0</accession>
<organism evidence="2 3">
    <name type="scientific">Glarea lozoyensis (strain ATCC 20868 / MF5171)</name>
    <dbReference type="NCBI Taxonomy" id="1116229"/>
    <lineage>
        <taxon>Eukaryota</taxon>
        <taxon>Fungi</taxon>
        <taxon>Dikarya</taxon>
        <taxon>Ascomycota</taxon>
        <taxon>Pezizomycotina</taxon>
        <taxon>Leotiomycetes</taxon>
        <taxon>Helotiales</taxon>
        <taxon>Helotiaceae</taxon>
        <taxon>Glarea</taxon>
    </lineage>
</organism>
<evidence type="ECO:0000313" key="3">
    <source>
        <dbReference type="Proteomes" id="UP000016922"/>
    </source>
</evidence>
<dbReference type="PANTHER" id="PTHR33112:SF1">
    <property type="entry name" value="HETEROKARYON INCOMPATIBILITY DOMAIN-CONTAINING PROTEIN"/>
    <property type="match status" value="1"/>
</dbReference>
<dbReference type="InterPro" id="IPR010730">
    <property type="entry name" value="HET"/>
</dbReference>
<dbReference type="KEGG" id="glz:GLAREA_10566"/>
<dbReference type="Pfam" id="PF06985">
    <property type="entry name" value="HET"/>
    <property type="match status" value="1"/>
</dbReference>
<dbReference type="PANTHER" id="PTHR33112">
    <property type="entry name" value="DOMAIN PROTEIN, PUTATIVE-RELATED"/>
    <property type="match status" value="1"/>
</dbReference>
<evidence type="ECO:0000313" key="2">
    <source>
        <dbReference type="EMBL" id="EPE34871.1"/>
    </source>
</evidence>